<proteinExistence type="predicted"/>
<sequence length="205" mass="23674">MDSTEERWDAYERSKRYGYPGLRDPTILPPSCPVVRVRREYNARDAINSRAWDFFHATPPTQVSSHNLERNPPAYMDMNPIPSRTNTVQYRNQPEYIPNPKRGPATADSLGVAPPPGPITPPAKKMSNNPYMQRLDAEGDGSRNIIRELKAAVYEDNRELNTDTDRSLTQRQFQDRWLPPKAATDIQSLQAYELLRPKQDDWRHK</sequence>
<organism evidence="1">
    <name type="scientific">viral metagenome</name>
    <dbReference type="NCBI Taxonomy" id="1070528"/>
    <lineage>
        <taxon>unclassified sequences</taxon>
        <taxon>metagenomes</taxon>
        <taxon>organismal metagenomes</taxon>
    </lineage>
</organism>
<dbReference type="AlphaFoldDB" id="A0A6C0LNK9"/>
<reference evidence="1" key="1">
    <citation type="journal article" date="2020" name="Nature">
        <title>Giant virus diversity and host interactions through global metagenomics.</title>
        <authorList>
            <person name="Schulz F."/>
            <person name="Roux S."/>
            <person name="Paez-Espino D."/>
            <person name="Jungbluth S."/>
            <person name="Walsh D.A."/>
            <person name="Denef V.J."/>
            <person name="McMahon K.D."/>
            <person name="Konstantinidis K.T."/>
            <person name="Eloe-Fadrosh E.A."/>
            <person name="Kyrpides N.C."/>
            <person name="Woyke T."/>
        </authorList>
    </citation>
    <scope>NUCLEOTIDE SEQUENCE</scope>
    <source>
        <strain evidence="1">GVMAG-M-3300027963-41</strain>
    </source>
</reference>
<evidence type="ECO:0000313" key="1">
    <source>
        <dbReference type="EMBL" id="QHU31950.1"/>
    </source>
</evidence>
<protein>
    <submittedName>
        <fullName evidence="1">Uncharacterized protein</fullName>
    </submittedName>
</protein>
<dbReference type="EMBL" id="MN740534">
    <property type="protein sequence ID" value="QHU31950.1"/>
    <property type="molecule type" value="Genomic_DNA"/>
</dbReference>
<name>A0A6C0LNK9_9ZZZZ</name>
<accession>A0A6C0LNK9</accession>